<accession>X1VZI9</accession>
<dbReference type="EMBL" id="BARW01035199">
    <property type="protein sequence ID" value="GAJ18535.1"/>
    <property type="molecule type" value="Genomic_DNA"/>
</dbReference>
<dbReference type="AlphaFoldDB" id="X1VZI9"/>
<gene>
    <name evidence="1" type="ORF">S12H4_54964</name>
</gene>
<proteinExistence type="predicted"/>
<comment type="caution">
    <text evidence="1">The sequence shown here is derived from an EMBL/GenBank/DDBJ whole genome shotgun (WGS) entry which is preliminary data.</text>
</comment>
<reference evidence="1" key="1">
    <citation type="journal article" date="2014" name="Front. Microbiol.">
        <title>High frequency of phylogenetically diverse reductive dehalogenase-homologous genes in deep subseafloor sedimentary metagenomes.</title>
        <authorList>
            <person name="Kawai M."/>
            <person name="Futagami T."/>
            <person name="Toyoda A."/>
            <person name="Takaki Y."/>
            <person name="Nishi S."/>
            <person name="Hori S."/>
            <person name="Arai W."/>
            <person name="Tsubouchi T."/>
            <person name="Morono Y."/>
            <person name="Uchiyama I."/>
            <person name="Ito T."/>
            <person name="Fujiyama A."/>
            <person name="Inagaki F."/>
            <person name="Takami H."/>
        </authorList>
    </citation>
    <scope>NUCLEOTIDE SEQUENCE</scope>
    <source>
        <strain evidence="1">Expedition CK06-06</strain>
    </source>
</reference>
<protein>
    <submittedName>
        <fullName evidence="1">Uncharacterized protein</fullName>
    </submittedName>
</protein>
<evidence type="ECO:0000313" key="1">
    <source>
        <dbReference type="EMBL" id="GAJ18535.1"/>
    </source>
</evidence>
<organism evidence="1">
    <name type="scientific">marine sediment metagenome</name>
    <dbReference type="NCBI Taxonomy" id="412755"/>
    <lineage>
        <taxon>unclassified sequences</taxon>
        <taxon>metagenomes</taxon>
        <taxon>ecological metagenomes</taxon>
    </lineage>
</organism>
<sequence>MKKISQLSVSDRMKLKIVNKEINESRREYILKF</sequence>
<feature type="non-terminal residue" evidence="1">
    <location>
        <position position="33"/>
    </location>
</feature>
<name>X1VZI9_9ZZZZ</name>